<sequence>MLDKLINVCFSTAIICVFLAKFSPKLQFLLKYGKTLPKTNTETSQLSFLHKLYVPKSWFTHFYVLDFFLSLTNLIIIISGNSIYTLISPSRISQFVPTQLTELMLGEPAEKITKLQFLAVSLLSLAQGTRRTYECLYVSKFYKKSMIHLSHYLVGWFFYTSINLMPLLSYHPDSNSNEDTVKMSIIRLVLAFIAYSWSSLDQFRNHKHLAHLVKYNRPQRGLFKYVCCAHYFDEIIVYFSYALILGTKYSMLILAWVIVDLGISANETYKFYVLQEGRVDEKKGKGSKEPKAPSFGRIVPFVY</sequence>
<evidence type="ECO:0000256" key="1">
    <source>
        <dbReference type="ARBA" id="ARBA00004127"/>
    </source>
</evidence>
<dbReference type="GO" id="GO:0102389">
    <property type="term" value="F:polyprenol reductase activity"/>
    <property type="evidence" value="ECO:0007669"/>
    <property type="project" value="UniProtKB-UniRule"/>
</dbReference>
<gene>
    <name evidence="7" type="ORF">Amon01_000281400</name>
</gene>
<evidence type="ECO:0000256" key="3">
    <source>
        <dbReference type="ARBA" id="ARBA00022989"/>
    </source>
</evidence>
<dbReference type="EMBL" id="BSXU01001079">
    <property type="protein sequence ID" value="GMG23559.1"/>
    <property type="molecule type" value="Genomic_DNA"/>
</dbReference>
<keyword evidence="2 5" id="KW-0812">Transmembrane</keyword>
<evidence type="ECO:0000313" key="8">
    <source>
        <dbReference type="Proteomes" id="UP001165063"/>
    </source>
</evidence>
<name>A0A9W6YV88_AMBMO</name>
<keyword evidence="5" id="KW-0560">Oxidoreductase</keyword>
<evidence type="ECO:0000256" key="2">
    <source>
        <dbReference type="ARBA" id="ARBA00022692"/>
    </source>
</evidence>
<evidence type="ECO:0000256" key="5">
    <source>
        <dbReference type="RuleBase" id="RU367081"/>
    </source>
</evidence>
<dbReference type="EC" id="1.3.1.94" evidence="5"/>
<evidence type="ECO:0000256" key="4">
    <source>
        <dbReference type="ARBA" id="ARBA00023136"/>
    </source>
</evidence>
<comment type="function">
    <text evidence="5">Plays a key role in early steps of protein N-linked glycosylation by being involved in the conversion of polyprenol into dolichol. Acts as a polyprenal reductase that mediates the reduction of polyprenal into dolichal in a NADP-dependent mechanism. Dolichols are required for the synthesis of dolichol-linked monosaccharides and the oligosaccharide precursor used for N-glycosylation.</text>
</comment>
<dbReference type="PANTHER" id="PTHR14624:SF0">
    <property type="entry name" value="POLYPRENOL REDUCTASE"/>
    <property type="match status" value="1"/>
</dbReference>
<organism evidence="7 8">
    <name type="scientific">Ambrosiozyma monospora</name>
    <name type="common">Yeast</name>
    <name type="synonym">Endomycopsis monosporus</name>
    <dbReference type="NCBI Taxonomy" id="43982"/>
    <lineage>
        <taxon>Eukaryota</taxon>
        <taxon>Fungi</taxon>
        <taxon>Dikarya</taxon>
        <taxon>Ascomycota</taxon>
        <taxon>Saccharomycotina</taxon>
        <taxon>Pichiomycetes</taxon>
        <taxon>Pichiales</taxon>
        <taxon>Pichiaceae</taxon>
        <taxon>Ambrosiozyma</taxon>
    </lineage>
</organism>
<dbReference type="GO" id="GO:0016095">
    <property type="term" value="P:polyprenol catabolic process"/>
    <property type="evidence" value="ECO:0007669"/>
    <property type="project" value="UniProtKB-UniRule"/>
</dbReference>
<feature type="transmembrane region" description="Helical" evidence="5">
    <location>
        <begin position="149"/>
        <end position="169"/>
    </location>
</feature>
<dbReference type="OrthoDB" id="541710at2759"/>
<evidence type="ECO:0000259" key="6">
    <source>
        <dbReference type="Pfam" id="PF02544"/>
    </source>
</evidence>
<reference evidence="7" key="1">
    <citation type="submission" date="2023-04" db="EMBL/GenBank/DDBJ databases">
        <title>Ambrosiozyma monospora NBRC 1965.</title>
        <authorList>
            <person name="Ichikawa N."/>
            <person name="Sato H."/>
            <person name="Tonouchi N."/>
        </authorList>
    </citation>
    <scope>NUCLEOTIDE SEQUENCE</scope>
    <source>
        <strain evidence="7">NBRC 1965</strain>
    </source>
</reference>
<evidence type="ECO:0000313" key="7">
    <source>
        <dbReference type="EMBL" id="GMG23559.1"/>
    </source>
</evidence>
<comment type="subcellular location">
    <subcellularLocation>
        <location evidence="1">Endomembrane system</location>
        <topology evidence="1">Multi-pass membrane protein</topology>
    </subcellularLocation>
    <subcellularLocation>
        <location evidence="5">Endoplasmic reticulum membrane</location>
    </subcellularLocation>
</comment>
<dbReference type="InterPro" id="IPR039698">
    <property type="entry name" value="Dfg10/SRD5A3"/>
</dbReference>
<accession>A0A9W6YV88</accession>
<feature type="domain" description="3-oxo-5-alpha-steroid 4-dehydrogenase C-terminal" evidence="6">
    <location>
        <begin position="185"/>
        <end position="273"/>
    </location>
</feature>
<dbReference type="Pfam" id="PF02544">
    <property type="entry name" value="Steroid_dh"/>
    <property type="match status" value="1"/>
</dbReference>
<keyword evidence="4 5" id="KW-0472">Membrane</keyword>
<feature type="transmembrane region" description="Helical" evidence="5">
    <location>
        <begin position="5"/>
        <end position="23"/>
    </location>
</feature>
<keyword evidence="5" id="KW-0521">NADP</keyword>
<comment type="similarity">
    <text evidence="5">Belongs to the steroid 5-alpha reductase family. Polyprenal reductase subfamily.</text>
</comment>
<dbReference type="InterPro" id="IPR001104">
    <property type="entry name" value="3-oxo-5_a-steroid_4-DH_C"/>
</dbReference>
<comment type="catalytic activity">
    <reaction evidence="5">
        <text>a di-trans,poly-cis-dolichal + NADP(+) = a di-trans,poly-cis-polyprenal + NADPH + H(+)</text>
        <dbReference type="Rhea" id="RHEA:80727"/>
        <dbReference type="Rhea" id="RHEA-COMP:19536"/>
        <dbReference type="Rhea" id="RHEA-COMP:19537"/>
        <dbReference type="ChEBI" id="CHEBI:15378"/>
        <dbReference type="ChEBI" id="CHEBI:57783"/>
        <dbReference type="ChEBI" id="CHEBI:58349"/>
        <dbReference type="ChEBI" id="CHEBI:231623"/>
        <dbReference type="ChEBI" id="CHEBI:231637"/>
        <dbReference type="EC" id="1.3.1.94"/>
    </reaction>
    <physiologicalReaction direction="right-to-left" evidence="5">
        <dbReference type="Rhea" id="RHEA:80729"/>
    </physiologicalReaction>
</comment>
<protein>
    <recommendedName>
        <fullName evidence="5">Polyprenal reductase</fullName>
        <ecNumber evidence="5">1.3.1.94</ecNumber>
    </recommendedName>
</protein>
<dbReference type="PROSITE" id="PS50244">
    <property type="entry name" value="S5A_REDUCTASE"/>
    <property type="match status" value="1"/>
</dbReference>
<keyword evidence="3 5" id="KW-1133">Transmembrane helix</keyword>
<keyword evidence="8" id="KW-1185">Reference proteome</keyword>
<feature type="transmembrane region" description="Helical" evidence="5">
    <location>
        <begin position="62"/>
        <end position="87"/>
    </location>
</feature>
<dbReference type="Proteomes" id="UP001165063">
    <property type="component" value="Unassembled WGS sequence"/>
</dbReference>
<comment type="caution">
    <text evidence="7">The sequence shown here is derived from an EMBL/GenBank/DDBJ whole genome shotgun (WGS) entry which is preliminary data.</text>
</comment>
<comment type="pathway">
    <text evidence="5">Protein modification; protein glycosylation.</text>
</comment>
<keyword evidence="5" id="KW-0256">Endoplasmic reticulum</keyword>
<dbReference type="GO" id="GO:0005789">
    <property type="term" value="C:endoplasmic reticulum membrane"/>
    <property type="evidence" value="ECO:0007669"/>
    <property type="project" value="UniProtKB-SubCell"/>
</dbReference>
<dbReference type="PANTHER" id="PTHR14624">
    <property type="entry name" value="DFG10 PROTEIN"/>
    <property type="match status" value="1"/>
</dbReference>
<dbReference type="GO" id="GO:0160198">
    <property type="term" value="F:polyprenal reductase activity"/>
    <property type="evidence" value="ECO:0007669"/>
    <property type="project" value="UniProtKB-EC"/>
</dbReference>
<proteinExistence type="inferred from homology"/>
<dbReference type="GO" id="GO:0006488">
    <property type="term" value="P:dolichol-linked oligosaccharide biosynthetic process"/>
    <property type="evidence" value="ECO:0007669"/>
    <property type="project" value="UniProtKB-UniRule"/>
</dbReference>
<dbReference type="GO" id="GO:0003865">
    <property type="term" value="F:3-oxo-5-alpha-steroid 4-dehydrogenase activity"/>
    <property type="evidence" value="ECO:0007669"/>
    <property type="project" value="TreeGrafter"/>
</dbReference>
<feature type="transmembrane region" description="Helical" evidence="5">
    <location>
        <begin position="181"/>
        <end position="200"/>
    </location>
</feature>
<dbReference type="AlphaFoldDB" id="A0A9W6YV88"/>